<keyword evidence="2" id="KW-1185">Reference proteome</keyword>
<gene>
    <name evidence="1" type="ORF">SAMN05444352_102107</name>
</gene>
<dbReference type="RefSeq" id="WP_042120432.1">
    <property type="nucleotide sequence ID" value="NZ_FZOL01000002.1"/>
</dbReference>
<name>A0A239AUR6_9PSED</name>
<protein>
    <submittedName>
        <fullName evidence="1">Uncharacterized protein</fullName>
    </submittedName>
</protein>
<dbReference type="AlphaFoldDB" id="A0A239AUR6"/>
<organism evidence="1 2">
    <name type="scientific">Pseudomonas japonica</name>
    <dbReference type="NCBI Taxonomy" id="256466"/>
    <lineage>
        <taxon>Bacteria</taxon>
        <taxon>Pseudomonadati</taxon>
        <taxon>Pseudomonadota</taxon>
        <taxon>Gammaproteobacteria</taxon>
        <taxon>Pseudomonadales</taxon>
        <taxon>Pseudomonadaceae</taxon>
        <taxon>Pseudomonas</taxon>
    </lineage>
</organism>
<sequence>MHKIGSVFVENFEKLSSAPLKTNETFNNPSCGLIITLIARPNTAGTLPSGLSREENDSFLNIGDHSEVRIQFKDDSGKPVLVTEVGFHWATHPDYTDEDARQDAIDASAKRITFAEPVRMELRREGKAYAWNHYTPPSKAWTQVEMKNIELDEILFTTSRRGKVHFDHFTWKIA</sequence>
<evidence type="ECO:0000313" key="1">
    <source>
        <dbReference type="EMBL" id="SNR99455.1"/>
    </source>
</evidence>
<reference evidence="2" key="1">
    <citation type="submission" date="2017-06" db="EMBL/GenBank/DDBJ databases">
        <authorList>
            <person name="Varghese N."/>
            <person name="Submissions S."/>
        </authorList>
    </citation>
    <scope>NUCLEOTIDE SEQUENCE [LARGE SCALE GENOMIC DNA]</scope>
    <source>
        <strain evidence="2">DSM 22348</strain>
    </source>
</reference>
<accession>A0A239AUR6</accession>
<dbReference type="EMBL" id="FZOL01000002">
    <property type="protein sequence ID" value="SNR99455.1"/>
    <property type="molecule type" value="Genomic_DNA"/>
</dbReference>
<dbReference type="OrthoDB" id="9948900at2"/>
<dbReference type="STRING" id="1215104.GCA_000730585_05642"/>
<dbReference type="Proteomes" id="UP000198407">
    <property type="component" value="Unassembled WGS sequence"/>
</dbReference>
<proteinExistence type="predicted"/>
<evidence type="ECO:0000313" key="2">
    <source>
        <dbReference type="Proteomes" id="UP000198407"/>
    </source>
</evidence>